<dbReference type="InterPro" id="IPR001841">
    <property type="entry name" value="Znf_RING"/>
</dbReference>
<dbReference type="Gene3D" id="3.30.40.10">
    <property type="entry name" value="Zinc/RING finger domain, C3HC4 (zinc finger)"/>
    <property type="match status" value="1"/>
</dbReference>
<name>S9UIK4_9TRYP</name>
<dbReference type="PROSITE" id="PS50089">
    <property type="entry name" value="ZF_RING_2"/>
    <property type="match status" value="1"/>
</dbReference>
<dbReference type="PROSITE" id="PS50966">
    <property type="entry name" value="ZF_SWIM"/>
    <property type="match status" value="1"/>
</dbReference>
<evidence type="ECO:0008006" key="6">
    <source>
        <dbReference type="Google" id="ProtNLM"/>
    </source>
</evidence>
<dbReference type="SUPFAM" id="SSF57850">
    <property type="entry name" value="RING/U-box"/>
    <property type="match status" value="2"/>
</dbReference>
<evidence type="ECO:0000313" key="4">
    <source>
        <dbReference type="EMBL" id="EPY28793.1"/>
    </source>
</evidence>
<dbReference type="InterPro" id="IPR011011">
    <property type="entry name" value="Znf_FYVE_PHD"/>
</dbReference>
<protein>
    <recommendedName>
        <fullName evidence="6">RING-type domain-containing protein</fullName>
    </recommendedName>
</protein>
<keyword evidence="1" id="KW-0862">Zinc</keyword>
<gene>
    <name evidence="4" type="ORF">STCU_04878</name>
</gene>
<feature type="domain" description="RING-type" evidence="2">
    <location>
        <begin position="278"/>
        <end position="320"/>
    </location>
</feature>
<dbReference type="EMBL" id="ATMH01004878">
    <property type="protein sequence ID" value="EPY28793.1"/>
    <property type="molecule type" value="Genomic_DNA"/>
</dbReference>
<comment type="caution">
    <text evidence="4">The sequence shown here is derived from an EMBL/GenBank/DDBJ whole genome shotgun (WGS) entry which is preliminary data.</text>
</comment>
<dbReference type="GO" id="GO:0008270">
    <property type="term" value="F:zinc ion binding"/>
    <property type="evidence" value="ECO:0007669"/>
    <property type="project" value="UniProtKB-KW"/>
</dbReference>
<dbReference type="OrthoDB" id="2122982at2759"/>
<feature type="domain" description="SWIM-type" evidence="3">
    <location>
        <begin position="46"/>
        <end position="75"/>
    </location>
</feature>
<organism evidence="4 5">
    <name type="scientific">Strigomonas culicis</name>
    <dbReference type="NCBI Taxonomy" id="28005"/>
    <lineage>
        <taxon>Eukaryota</taxon>
        <taxon>Discoba</taxon>
        <taxon>Euglenozoa</taxon>
        <taxon>Kinetoplastea</taxon>
        <taxon>Metakinetoplastina</taxon>
        <taxon>Trypanosomatida</taxon>
        <taxon>Trypanosomatidae</taxon>
        <taxon>Strigomonadinae</taxon>
        <taxon>Strigomonas</taxon>
    </lineage>
</organism>
<accession>S9UIK4</accession>
<dbReference type="SUPFAM" id="SSF57903">
    <property type="entry name" value="FYVE/PHD zinc finger"/>
    <property type="match status" value="1"/>
</dbReference>
<evidence type="ECO:0000259" key="2">
    <source>
        <dbReference type="PROSITE" id="PS50089"/>
    </source>
</evidence>
<dbReference type="GO" id="GO:0061630">
    <property type="term" value="F:ubiquitin protein ligase activity"/>
    <property type="evidence" value="ECO:0007669"/>
    <property type="project" value="InterPro"/>
</dbReference>
<sequence length="327" mass="37139">MPQWVDKCPPGVEKKLEALTIKRLTWEVTSEPNKFKIKELDSLKQFNTMLSTTHQCTCKGIYPCIHILFVLTKVVGLATTDPIIWQPSIREYQLEIIVSKIEDQKKCCFCGESMPVFSGCQSCRKAFHMKCLELKTNSLHTQGSGSSRNLMCLNCGENVNNSVAQSVKKCSKCSTTMQTDFFECLLCEKFSLCPSCHKCTRHNHPLIKRAIRTVSNNQAKVENVNELLFREINPEDYDVLLSLDTASQGQTKNHVLSTQEFDRISVRNASVVSESSKCPICLEFYRRGEKCVVLPCGHTMHFICGRKWLTECSENCPVDHSSARKDY</sequence>
<dbReference type="Pfam" id="PF13639">
    <property type="entry name" value="zf-RING_2"/>
    <property type="match status" value="1"/>
</dbReference>
<dbReference type="SMART" id="SM00184">
    <property type="entry name" value="RING"/>
    <property type="match status" value="1"/>
</dbReference>
<dbReference type="AlphaFoldDB" id="S9UIK4"/>
<dbReference type="Proteomes" id="UP000015354">
    <property type="component" value="Unassembled WGS sequence"/>
</dbReference>
<dbReference type="InterPro" id="IPR007527">
    <property type="entry name" value="Znf_SWIM"/>
</dbReference>
<evidence type="ECO:0000259" key="3">
    <source>
        <dbReference type="PROSITE" id="PS50966"/>
    </source>
</evidence>
<keyword evidence="1" id="KW-0863">Zinc-finger</keyword>
<reference evidence="4 5" key="1">
    <citation type="journal article" date="2013" name="PLoS ONE">
        <title>Predicting the Proteins of Angomonas deanei, Strigomonas culicis and Their Respective Endosymbionts Reveals New Aspects of the Trypanosomatidae Family.</title>
        <authorList>
            <person name="Motta M.C."/>
            <person name="Martins A.C."/>
            <person name="de Souza S.S."/>
            <person name="Catta-Preta C.M."/>
            <person name="Silva R."/>
            <person name="Klein C.C."/>
            <person name="de Almeida L.G."/>
            <person name="de Lima Cunha O."/>
            <person name="Ciapina L.P."/>
            <person name="Brocchi M."/>
            <person name="Colabardini A.C."/>
            <person name="de Araujo Lima B."/>
            <person name="Machado C.R."/>
            <person name="de Almeida Soares C.M."/>
            <person name="Probst C.M."/>
            <person name="de Menezes C.B."/>
            <person name="Thompson C.E."/>
            <person name="Bartholomeu D.C."/>
            <person name="Gradia D.F."/>
            <person name="Pavoni D.P."/>
            <person name="Grisard E.C."/>
            <person name="Fantinatti-Garboggini F."/>
            <person name="Marchini F.K."/>
            <person name="Rodrigues-Luiz G.F."/>
            <person name="Wagner G."/>
            <person name="Goldman G.H."/>
            <person name="Fietto J.L."/>
            <person name="Elias M.C."/>
            <person name="Goldman M.H."/>
            <person name="Sagot M.F."/>
            <person name="Pereira M."/>
            <person name="Stoco P.H."/>
            <person name="de Mendonca-Neto R.P."/>
            <person name="Teixeira S.M."/>
            <person name="Maciel T.E."/>
            <person name="de Oliveira Mendes T.A."/>
            <person name="Urmenyi T.P."/>
            <person name="de Souza W."/>
            <person name="Schenkman S."/>
            <person name="de Vasconcelos A.T."/>
        </authorList>
    </citation>
    <scope>NUCLEOTIDE SEQUENCE [LARGE SCALE GENOMIC DNA]</scope>
</reference>
<proteinExistence type="predicted"/>
<evidence type="ECO:0000256" key="1">
    <source>
        <dbReference type="PROSITE-ProRule" id="PRU00175"/>
    </source>
</evidence>
<evidence type="ECO:0000313" key="5">
    <source>
        <dbReference type="Proteomes" id="UP000015354"/>
    </source>
</evidence>
<dbReference type="PANTHER" id="PTHR21540:SF3">
    <property type="entry name" value="E3 UBIQUITIN-PROTEIN LIGASE ZSWIM2"/>
    <property type="match status" value="1"/>
</dbReference>
<dbReference type="PANTHER" id="PTHR21540">
    <property type="entry name" value="RING FINGER AND SWIM DOMAIN-CONTAINING PROTEIN 2"/>
    <property type="match status" value="1"/>
</dbReference>
<dbReference type="InterPro" id="IPR039903">
    <property type="entry name" value="Zswim2"/>
</dbReference>
<keyword evidence="5" id="KW-1185">Reference proteome</keyword>
<dbReference type="InterPro" id="IPR013083">
    <property type="entry name" value="Znf_RING/FYVE/PHD"/>
</dbReference>
<keyword evidence="1" id="KW-0479">Metal-binding</keyword>